<dbReference type="GO" id="GO:0006412">
    <property type="term" value="P:translation"/>
    <property type="evidence" value="ECO:0007669"/>
    <property type="project" value="InterPro"/>
</dbReference>
<evidence type="ECO:0000256" key="5">
    <source>
        <dbReference type="ARBA" id="ARBA00035403"/>
    </source>
</evidence>
<sequence length="101" mass="11413">MKLNISFPATGCQRLIEVDSGCKLRTFYEKLMWEGYVIWISGGNGKGFFMEQGVLPHRCVCLLLRKEHSCYHPRGAREKAQILCCEEASEQGGQKTQNQGS</sequence>
<accession>A0A8C3MNC2</accession>
<evidence type="ECO:0000313" key="7">
    <source>
        <dbReference type="Proteomes" id="UP000694382"/>
    </source>
</evidence>
<dbReference type="SMART" id="SM01405">
    <property type="entry name" value="Ribosomal_S6e"/>
    <property type="match status" value="1"/>
</dbReference>
<proteinExistence type="inferred from homology"/>
<dbReference type="GO" id="GO:1990904">
    <property type="term" value="C:ribonucleoprotein complex"/>
    <property type="evidence" value="ECO:0007669"/>
    <property type="project" value="UniProtKB-KW"/>
</dbReference>
<reference evidence="6" key="2">
    <citation type="submission" date="2025-08" db="UniProtKB">
        <authorList>
            <consortium name="Ensembl"/>
        </authorList>
    </citation>
    <scope>IDENTIFICATION</scope>
</reference>
<dbReference type="Pfam" id="PF01092">
    <property type="entry name" value="Ribosomal_S6e"/>
    <property type="match status" value="1"/>
</dbReference>
<comment type="similarity">
    <text evidence="1">Belongs to the eukaryotic ribosomal protein eS6 family.</text>
</comment>
<dbReference type="InterPro" id="IPR001377">
    <property type="entry name" value="Ribosomal_eS6"/>
</dbReference>
<evidence type="ECO:0000256" key="2">
    <source>
        <dbReference type="ARBA" id="ARBA00022980"/>
    </source>
</evidence>
<name>A0A8C3MNC2_GEOPR</name>
<dbReference type="Ensembl" id="ENSCPVT00000007000.2">
    <property type="protein sequence ID" value="ENSCPVP00000006740.1"/>
    <property type="gene ID" value="ENSCPVG00000004938.2"/>
</dbReference>
<evidence type="ECO:0000256" key="3">
    <source>
        <dbReference type="ARBA" id="ARBA00023274"/>
    </source>
</evidence>
<dbReference type="PANTHER" id="PTHR11502">
    <property type="entry name" value="40S RIBOSOMAL PROTEIN S6"/>
    <property type="match status" value="1"/>
</dbReference>
<evidence type="ECO:0000256" key="4">
    <source>
        <dbReference type="ARBA" id="ARBA00035278"/>
    </source>
</evidence>
<dbReference type="AlphaFoldDB" id="A0A8C3MNC2"/>
<dbReference type="GO" id="GO:0003735">
    <property type="term" value="F:structural constituent of ribosome"/>
    <property type="evidence" value="ECO:0007669"/>
    <property type="project" value="InterPro"/>
</dbReference>
<dbReference type="Proteomes" id="UP000694382">
    <property type="component" value="Chromosome Z"/>
</dbReference>
<organism evidence="6 7">
    <name type="scientific">Geospiza parvula</name>
    <name type="common">Small tree-finch</name>
    <name type="synonym">Camarhynchus parvulus</name>
    <dbReference type="NCBI Taxonomy" id="87175"/>
    <lineage>
        <taxon>Eukaryota</taxon>
        <taxon>Metazoa</taxon>
        <taxon>Chordata</taxon>
        <taxon>Craniata</taxon>
        <taxon>Vertebrata</taxon>
        <taxon>Euteleostomi</taxon>
        <taxon>Archelosauria</taxon>
        <taxon>Archosauria</taxon>
        <taxon>Dinosauria</taxon>
        <taxon>Saurischia</taxon>
        <taxon>Theropoda</taxon>
        <taxon>Coelurosauria</taxon>
        <taxon>Aves</taxon>
        <taxon>Neognathae</taxon>
        <taxon>Neoaves</taxon>
        <taxon>Telluraves</taxon>
        <taxon>Australaves</taxon>
        <taxon>Passeriformes</taxon>
        <taxon>Thraupidae</taxon>
        <taxon>Camarhynchus</taxon>
    </lineage>
</organism>
<keyword evidence="7" id="KW-1185">Reference proteome</keyword>
<reference evidence="6" key="1">
    <citation type="submission" date="2020-02" db="EMBL/GenBank/DDBJ databases">
        <authorList>
            <person name="Enbody D E."/>
            <person name="Pettersson E M."/>
        </authorList>
    </citation>
    <scope>NUCLEOTIDE SEQUENCE [LARGE SCALE GENOMIC DNA]</scope>
</reference>
<keyword evidence="3" id="KW-0687">Ribonucleoprotein</keyword>
<keyword evidence="2" id="KW-0689">Ribosomal protein</keyword>
<protein>
    <recommendedName>
        <fullName evidence="4">Small ribosomal subunit protein eS6</fullName>
    </recommendedName>
    <alternativeName>
        <fullName evidence="5">40S ribosomal protein S6</fullName>
    </alternativeName>
</protein>
<evidence type="ECO:0000256" key="1">
    <source>
        <dbReference type="ARBA" id="ARBA00009312"/>
    </source>
</evidence>
<evidence type="ECO:0000313" key="6">
    <source>
        <dbReference type="Ensembl" id="ENSCPVP00000006740.1"/>
    </source>
</evidence>
<dbReference type="GO" id="GO:0005840">
    <property type="term" value="C:ribosome"/>
    <property type="evidence" value="ECO:0007669"/>
    <property type="project" value="UniProtKB-KW"/>
</dbReference>
<reference evidence="6" key="3">
    <citation type="submission" date="2025-09" db="UniProtKB">
        <authorList>
            <consortium name="Ensembl"/>
        </authorList>
    </citation>
    <scope>IDENTIFICATION</scope>
</reference>